<feature type="non-terminal residue" evidence="2">
    <location>
        <position position="1"/>
    </location>
</feature>
<dbReference type="AlphaFoldDB" id="X1HZN8"/>
<accession>X1HZN8</accession>
<evidence type="ECO:0008006" key="3">
    <source>
        <dbReference type="Google" id="ProtNLM"/>
    </source>
</evidence>
<evidence type="ECO:0000313" key="2">
    <source>
        <dbReference type="EMBL" id="GAH75606.1"/>
    </source>
</evidence>
<dbReference type="Gene3D" id="1.20.1250.20">
    <property type="entry name" value="MFS general substrate transporter like domains"/>
    <property type="match status" value="1"/>
</dbReference>
<sequence>RFIDRQVVAASTGFIDGMGYGGAILVGIIVPFLVTSASGSWINVFIFWAILSVVTAILVTVVYGRSFRNKTIDFVAIKKED</sequence>
<keyword evidence="1" id="KW-1133">Transmembrane helix</keyword>
<evidence type="ECO:0000256" key="1">
    <source>
        <dbReference type="SAM" id="Phobius"/>
    </source>
</evidence>
<organism evidence="2">
    <name type="scientific">marine sediment metagenome</name>
    <dbReference type="NCBI Taxonomy" id="412755"/>
    <lineage>
        <taxon>unclassified sequences</taxon>
        <taxon>metagenomes</taxon>
        <taxon>ecological metagenomes</taxon>
    </lineage>
</organism>
<feature type="transmembrane region" description="Helical" evidence="1">
    <location>
        <begin position="7"/>
        <end position="34"/>
    </location>
</feature>
<protein>
    <recommendedName>
        <fullName evidence="3">Major facilitator superfamily (MFS) profile domain-containing protein</fullName>
    </recommendedName>
</protein>
<gene>
    <name evidence="2" type="ORF">S03H2_42269</name>
</gene>
<proteinExistence type="predicted"/>
<keyword evidence="1" id="KW-0472">Membrane</keyword>
<comment type="caution">
    <text evidence="2">The sequence shown here is derived from an EMBL/GenBank/DDBJ whole genome shotgun (WGS) entry which is preliminary data.</text>
</comment>
<dbReference type="InterPro" id="IPR036259">
    <property type="entry name" value="MFS_trans_sf"/>
</dbReference>
<dbReference type="EMBL" id="BARU01026301">
    <property type="protein sequence ID" value="GAH75606.1"/>
    <property type="molecule type" value="Genomic_DNA"/>
</dbReference>
<feature type="transmembrane region" description="Helical" evidence="1">
    <location>
        <begin position="40"/>
        <end position="63"/>
    </location>
</feature>
<keyword evidence="1" id="KW-0812">Transmembrane</keyword>
<dbReference type="SUPFAM" id="SSF103473">
    <property type="entry name" value="MFS general substrate transporter"/>
    <property type="match status" value="1"/>
</dbReference>
<reference evidence="2" key="1">
    <citation type="journal article" date="2014" name="Front. Microbiol.">
        <title>High frequency of phylogenetically diverse reductive dehalogenase-homologous genes in deep subseafloor sedimentary metagenomes.</title>
        <authorList>
            <person name="Kawai M."/>
            <person name="Futagami T."/>
            <person name="Toyoda A."/>
            <person name="Takaki Y."/>
            <person name="Nishi S."/>
            <person name="Hori S."/>
            <person name="Arai W."/>
            <person name="Tsubouchi T."/>
            <person name="Morono Y."/>
            <person name="Uchiyama I."/>
            <person name="Ito T."/>
            <person name="Fujiyama A."/>
            <person name="Inagaki F."/>
            <person name="Takami H."/>
        </authorList>
    </citation>
    <scope>NUCLEOTIDE SEQUENCE</scope>
    <source>
        <strain evidence="2">Expedition CK06-06</strain>
    </source>
</reference>
<name>X1HZN8_9ZZZZ</name>